<gene>
    <name evidence="7" type="ORF">KHLLAP_LOCUS14489</name>
</gene>
<dbReference type="Proteomes" id="UP001295740">
    <property type="component" value="Unassembled WGS sequence"/>
</dbReference>
<dbReference type="AlphaFoldDB" id="A0AAI8VTU5"/>
<organism evidence="7 8">
    <name type="scientific">Anthostomella pinea</name>
    <dbReference type="NCBI Taxonomy" id="933095"/>
    <lineage>
        <taxon>Eukaryota</taxon>
        <taxon>Fungi</taxon>
        <taxon>Dikarya</taxon>
        <taxon>Ascomycota</taxon>
        <taxon>Pezizomycotina</taxon>
        <taxon>Sordariomycetes</taxon>
        <taxon>Xylariomycetidae</taxon>
        <taxon>Xylariales</taxon>
        <taxon>Xylariaceae</taxon>
        <taxon>Anthostomella</taxon>
    </lineage>
</organism>
<evidence type="ECO:0000256" key="4">
    <source>
        <dbReference type="SAM" id="Coils"/>
    </source>
</evidence>
<dbReference type="SMART" id="SM00385">
    <property type="entry name" value="CYCLIN"/>
    <property type="match status" value="1"/>
</dbReference>
<evidence type="ECO:0000256" key="3">
    <source>
        <dbReference type="RuleBase" id="RU000383"/>
    </source>
</evidence>
<feature type="region of interest" description="Disordered" evidence="5">
    <location>
        <begin position="318"/>
        <end position="343"/>
    </location>
</feature>
<feature type="coiled-coil region" evidence="4">
    <location>
        <begin position="510"/>
        <end position="537"/>
    </location>
</feature>
<dbReference type="PANTHER" id="PTHR10026">
    <property type="entry name" value="CYCLIN"/>
    <property type="match status" value="1"/>
</dbReference>
<comment type="caution">
    <text evidence="7">The sequence shown here is derived from an EMBL/GenBank/DDBJ whole genome shotgun (WGS) entry which is preliminary data.</text>
</comment>
<dbReference type="SUPFAM" id="SSF47954">
    <property type="entry name" value="Cyclin-like"/>
    <property type="match status" value="1"/>
</dbReference>
<dbReference type="CDD" id="cd14688">
    <property type="entry name" value="bZIP_YAP"/>
    <property type="match status" value="1"/>
</dbReference>
<evidence type="ECO:0000256" key="1">
    <source>
        <dbReference type="ARBA" id="ARBA00008638"/>
    </source>
</evidence>
<feature type="region of interest" description="Disordered" evidence="5">
    <location>
        <begin position="593"/>
        <end position="612"/>
    </location>
</feature>
<keyword evidence="4" id="KW-0175">Coiled coil</keyword>
<accession>A0AAI8VTU5</accession>
<feature type="compositionally biased region" description="Low complexity" evidence="5">
    <location>
        <begin position="323"/>
        <end position="332"/>
    </location>
</feature>
<dbReference type="GO" id="GO:0016538">
    <property type="term" value="F:cyclin-dependent protein serine/threonine kinase regulator activity"/>
    <property type="evidence" value="ECO:0007669"/>
    <property type="project" value="InterPro"/>
</dbReference>
<dbReference type="GO" id="GO:0006357">
    <property type="term" value="P:regulation of transcription by RNA polymerase II"/>
    <property type="evidence" value="ECO:0007669"/>
    <property type="project" value="InterPro"/>
</dbReference>
<evidence type="ECO:0000256" key="5">
    <source>
        <dbReference type="SAM" id="MobiDB-lite"/>
    </source>
</evidence>
<keyword evidence="8" id="KW-1185">Reference proteome</keyword>
<dbReference type="InterPro" id="IPR013763">
    <property type="entry name" value="Cyclin-like_dom"/>
</dbReference>
<reference evidence="7" key="1">
    <citation type="submission" date="2023-10" db="EMBL/GenBank/DDBJ databases">
        <authorList>
            <person name="Hackl T."/>
        </authorList>
    </citation>
    <scope>NUCLEOTIDE SEQUENCE</scope>
</reference>
<evidence type="ECO:0000313" key="8">
    <source>
        <dbReference type="Proteomes" id="UP001295740"/>
    </source>
</evidence>
<proteinExistence type="inferred from homology"/>
<feature type="region of interest" description="Disordered" evidence="5">
    <location>
        <begin position="1"/>
        <end position="30"/>
    </location>
</feature>
<name>A0AAI8VTU5_9PEZI</name>
<evidence type="ECO:0000313" key="7">
    <source>
        <dbReference type="EMBL" id="CAJ2514021.1"/>
    </source>
</evidence>
<protein>
    <recommendedName>
        <fullName evidence="2">RNA polymerase II holoenzyme cyclin-like subunit</fullName>
    </recommendedName>
</protein>
<feature type="domain" description="Cyclin-like" evidence="6">
    <location>
        <begin position="69"/>
        <end position="167"/>
    </location>
</feature>
<dbReference type="Pfam" id="PF00134">
    <property type="entry name" value="Cyclin_N"/>
    <property type="match status" value="1"/>
</dbReference>
<dbReference type="EMBL" id="CAUWAG010000020">
    <property type="protein sequence ID" value="CAJ2514021.1"/>
    <property type="molecule type" value="Genomic_DNA"/>
</dbReference>
<comment type="similarity">
    <text evidence="1">Belongs to the cyclin family. Cyclin C subfamily.</text>
</comment>
<dbReference type="InterPro" id="IPR036915">
    <property type="entry name" value="Cyclin-like_sf"/>
</dbReference>
<keyword evidence="3" id="KW-0195">Cyclin</keyword>
<dbReference type="Gene3D" id="1.10.472.10">
    <property type="entry name" value="Cyclin-like"/>
    <property type="match status" value="1"/>
</dbReference>
<dbReference type="InterPro" id="IPR006671">
    <property type="entry name" value="Cyclin_N"/>
</dbReference>
<evidence type="ECO:0000259" key="6">
    <source>
        <dbReference type="SMART" id="SM00385"/>
    </source>
</evidence>
<sequence>MAPDSPVRNTSPGMAEVDTEAPPSPSSYPPLGAIKVSRQYFYELTIRRKLANHGNDATRETNYRLQGINLIQEVRTALGMPINTYTAACTFYHRFRLKYPGSEYNCNDAALACLWAACKSEDTLKKSKEILCASYNIKNPGSHTHPDDKIFENQAKMLIGLERHIIETLRFDFRVRYPQTILCKLVKEIAGSGTLAKQFYGMAFQMSVDMYKTFAPMKQTTFTCAVMVAQLTSLITNQFRDKFMALDFAKYHTRLHFVSEIMLDVLDLYTDHHNSTLLGKVFDVQVFINVKIRVNAKLEESRTARYFNYCAKCFSNPAPPSPSDGSPASPHSTAGTNSTIKRGTRRPDETIRFLFDAAEARHEHETYEHLVDDDVTLARLENLVDTLENSPEMPLANLIGTPLETPLVNPADLLETPHANPVDLVRFVVGPGALVEMVVVVVEVDLALATVADLDQLVEVEVDLTVVVLDQLVEVVVGSTLVGTLATAIAAEIRVPADAAQNRQNQQRSRARQREYVADLERRVRAYEARDARATVEMQRAAREVAWRNERLVAMLRSRGVSAEEIERFLRAGEGEGAAGEGEVGLMRAGRGVEVGRGSDGRAGADGGESRAGLGMDVAVTPLSPPRVAQSSSAVDVVGRAARQAIFSPASPEAQSSVADPAAAAEPMDNQELAVCNGALSVSGSHESAGTDSRVLMTSCDAAASIIADFHGHGDATEARMILGCGSKSNCHVKNTRLFQLMDEAG</sequence>
<evidence type="ECO:0000256" key="2">
    <source>
        <dbReference type="ARBA" id="ARBA00014912"/>
    </source>
</evidence>
<dbReference type="InterPro" id="IPR043198">
    <property type="entry name" value="Cyclin/Ssn8"/>
</dbReference>